<dbReference type="PANTHER" id="PTHR37423">
    <property type="entry name" value="SOLUBLE LYTIC MUREIN TRANSGLYCOSYLASE-RELATED"/>
    <property type="match status" value="1"/>
</dbReference>
<feature type="compositionally biased region" description="Pro residues" evidence="3">
    <location>
        <begin position="30"/>
        <end position="46"/>
    </location>
</feature>
<dbReference type="SUPFAM" id="SSF53955">
    <property type="entry name" value="Lysozyme-like"/>
    <property type="match status" value="1"/>
</dbReference>
<dbReference type="InterPro" id="IPR036680">
    <property type="entry name" value="SPOR-like_sf"/>
</dbReference>
<proteinExistence type="inferred from homology"/>
<dbReference type="Pfam" id="PF05036">
    <property type="entry name" value="SPOR"/>
    <property type="match status" value="1"/>
</dbReference>
<dbReference type="Gene3D" id="1.10.530.10">
    <property type="match status" value="1"/>
</dbReference>
<feature type="signal peptide" evidence="4">
    <location>
        <begin position="1"/>
        <end position="22"/>
    </location>
</feature>
<evidence type="ECO:0000256" key="4">
    <source>
        <dbReference type="SAM" id="SignalP"/>
    </source>
</evidence>
<comment type="similarity">
    <text evidence="1">Belongs to the transglycosylase Slt family.</text>
</comment>
<sequence>MRTGRCAALVMLVLLVPPARVGAEDAPAAAPAPPPGAEQPAAPPPDKPAEQPAAAPAEPPAPPSGEQAAPSADKPAASPADTPAAPAEKPAAATDKPADDVRESDTREAMCLMIESAARANDLPLEFFARVIWQESRFQADAVGPMTRNGQRAQGIAQFMPGTANERGLLDPFNPVQALPKSAEFLSELRNQFGNLGLAAAAYNAGPRRIQDWLAGSGYMPQETRNYVSAITGSSVDDWAAAGRNGKMPQRAPTKSCRELMALLKRAPNPFVAGLEQHITLSAAKVWGVQLAAGFSRDKALAMYARAIKRLANVIGDQDPSLLSSRLRTRGSATFYQVRIGADTRPEADGLCNRIRKAGGACFVLKNRA</sequence>
<evidence type="ECO:0000256" key="2">
    <source>
        <dbReference type="ARBA" id="ARBA00009387"/>
    </source>
</evidence>
<evidence type="ECO:0000259" key="6">
    <source>
        <dbReference type="Pfam" id="PF05036"/>
    </source>
</evidence>
<dbReference type="EMBL" id="CP121646">
    <property type="protein sequence ID" value="WFU67679.1"/>
    <property type="molecule type" value="Genomic_DNA"/>
</dbReference>
<accession>A0ABY8JRC5</accession>
<feature type="region of interest" description="Disordered" evidence="3">
    <location>
        <begin position="23"/>
        <end position="104"/>
    </location>
</feature>
<name>A0ABY8JRC5_9BRAD</name>
<dbReference type="InterPro" id="IPR023346">
    <property type="entry name" value="Lysozyme-like_dom_sf"/>
</dbReference>
<dbReference type="Pfam" id="PF01464">
    <property type="entry name" value="SLT"/>
    <property type="match status" value="1"/>
</dbReference>
<evidence type="ECO:0000313" key="7">
    <source>
        <dbReference type="EMBL" id="WFU67679.1"/>
    </source>
</evidence>
<keyword evidence="4" id="KW-0732">Signal</keyword>
<dbReference type="PANTHER" id="PTHR37423:SF2">
    <property type="entry name" value="MEMBRANE-BOUND LYTIC MUREIN TRANSGLYCOSYLASE C"/>
    <property type="match status" value="1"/>
</dbReference>
<feature type="domain" description="Transglycosylase SLT" evidence="5">
    <location>
        <begin position="114"/>
        <end position="218"/>
    </location>
</feature>
<dbReference type="InterPro" id="IPR008258">
    <property type="entry name" value="Transglycosylase_SLT_dom_1"/>
</dbReference>
<dbReference type="Proteomes" id="UP001221546">
    <property type="component" value="Chromosome"/>
</dbReference>
<evidence type="ECO:0000256" key="1">
    <source>
        <dbReference type="ARBA" id="ARBA00007734"/>
    </source>
</evidence>
<evidence type="ECO:0000259" key="5">
    <source>
        <dbReference type="Pfam" id="PF01464"/>
    </source>
</evidence>
<dbReference type="Gene3D" id="3.30.70.1070">
    <property type="entry name" value="Sporulation related repeat"/>
    <property type="match status" value="1"/>
</dbReference>
<protein>
    <submittedName>
        <fullName evidence="7">Lytic transglycosylase domain-containing protein</fullName>
    </submittedName>
</protein>
<feature type="compositionally biased region" description="Low complexity" evidence="3">
    <location>
        <begin position="64"/>
        <end position="95"/>
    </location>
</feature>
<feature type="domain" description="SPOR" evidence="6">
    <location>
        <begin position="284"/>
        <end position="366"/>
    </location>
</feature>
<gene>
    <name evidence="7" type="ORF">QA636_20190</name>
</gene>
<evidence type="ECO:0000313" key="8">
    <source>
        <dbReference type="Proteomes" id="UP001221546"/>
    </source>
</evidence>
<organism evidence="7 8">
    <name type="scientific">Bradyrhizobium brasilense</name>
    <dbReference type="NCBI Taxonomy" id="1419277"/>
    <lineage>
        <taxon>Bacteria</taxon>
        <taxon>Pseudomonadati</taxon>
        <taxon>Pseudomonadota</taxon>
        <taxon>Alphaproteobacteria</taxon>
        <taxon>Hyphomicrobiales</taxon>
        <taxon>Nitrobacteraceae</taxon>
        <taxon>Bradyrhizobium</taxon>
    </lineage>
</organism>
<dbReference type="CDD" id="cd00254">
    <property type="entry name" value="LT-like"/>
    <property type="match status" value="1"/>
</dbReference>
<feature type="chain" id="PRO_5045740880" evidence="4">
    <location>
        <begin position="23"/>
        <end position="369"/>
    </location>
</feature>
<evidence type="ECO:0000256" key="3">
    <source>
        <dbReference type="SAM" id="MobiDB-lite"/>
    </source>
</evidence>
<reference evidence="7 8" key="1">
    <citation type="submission" date="2023-04" db="EMBL/GenBank/DDBJ databases">
        <title>Australian commercial rhizobial inoculants.</title>
        <authorList>
            <person name="Kohlmeier M.G."/>
            <person name="O'Hara G.W."/>
            <person name="Colombi E."/>
            <person name="Ramsay J.P."/>
            <person name="Terpolilli J."/>
        </authorList>
    </citation>
    <scope>NUCLEOTIDE SEQUENCE [LARGE SCALE GENOMIC DNA]</scope>
    <source>
        <strain evidence="7 8">CB627</strain>
    </source>
</reference>
<keyword evidence="8" id="KW-1185">Reference proteome</keyword>
<dbReference type="RefSeq" id="WP_310885852.1">
    <property type="nucleotide sequence ID" value="NZ_CP121646.1"/>
</dbReference>
<dbReference type="InterPro" id="IPR007730">
    <property type="entry name" value="SPOR-like_dom"/>
</dbReference>
<comment type="similarity">
    <text evidence="2">Belongs to the virb1 family.</text>
</comment>